<dbReference type="PANTHER" id="PTHR39179:SF2">
    <property type="entry name" value="ENDOSPORE COAT-ASSOCIATED PROTEIN YUTH"/>
    <property type="match status" value="1"/>
</dbReference>
<dbReference type="NCBIfam" id="TIGR02905">
    <property type="entry name" value="spore_yutH"/>
    <property type="match status" value="1"/>
</dbReference>
<dbReference type="InterPro" id="IPR047175">
    <property type="entry name" value="CotS-like"/>
</dbReference>
<sequence length="345" mass="41011">MFERNIYDHYQLYCEERFMLGDLEGFEANREYYVFVPIEFTAGQSIQDMIVMTEHLKTTGERGVADIIRTVHNQAVALVDGVDGFLFKLPKSEAEWRAEAEESTGRSLAFFHYKGSNIQAAAQSTANYYGQWKFIWEKRLTQLEQWYQTMLQRLPQTEVDDAFLMSFPYYMGLTENAIQFVADSDIDEPYRGNEQPVICHNCFTDRSWLTSPNTAQSLIKLPSHFIIDHPSRDVAEWIRHEFHGEEFSETNLLKFIYDYESVKPLTSYSWRLIYARLLFPLKYFETLENYYGTQLKEERLYYGEKFFHLLDREQRNQTFLSDFHQLMANSEMITRVPRVDWLQQI</sequence>
<comment type="caution">
    <text evidence="1">The sequence shown here is derived from an EMBL/GenBank/DDBJ whole genome shotgun (WGS) entry which is preliminary data.</text>
</comment>
<protein>
    <submittedName>
        <fullName evidence="1">Spore coat protein YutH</fullName>
    </submittedName>
</protein>
<organism evidence="1 2">
    <name type="scientific">Alkalihalobacterium chitinilyticum</name>
    <dbReference type="NCBI Taxonomy" id="2980103"/>
    <lineage>
        <taxon>Bacteria</taxon>
        <taxon>Bacillati</taxon>
        <taxon>Bacillota</taxon>
        <taxon>Bacilli</taxon>
        <taxon>Bacillales</taxon>
        <taxon>Bacillaceae</taxon>
        <taxon>Alkalihalobacterium</taxon>
    </lineage>
</organism>
<dbReference type="EMBL" id="JAOTPO010000015">
    <property type="protein sequence ID" value="MDE5415329.1"/>
    <property type="molecule type" value="Genomic_DNA"/>
</dbReference>
<keyword evidence="1" id="KW-0946">Virion</keyword>
<dbReference type="InterPro" id="IPR011009">
    <property type="entry name" value="Kinase-like_dom_sf"/>
</dbReference>
<dbReference type="Proteomes" id="UP001148125">
    <property type="component" value="Unassembled WGS sequence"/>
</dbReference>
<evidence type="ECO:0000313" key="2">
    <source>
        <dbReference type="Proteomes" id="UP001148125"/>
    </source>
</evidence>
<dbReference type="RefSeq" id="WP_275119930.1">
    <property type="nucleotide sequence ID" value="NZ_JAOTPO010000015.1"/>
</dbReference>
<keyword evidence="2" id="KW-1185">Reference proteome</keyword>
<proteinExistence type="predicted"/>
<accession>A0ABT5VIS7</accession>
<reference evidence="1" key="1">
    <citation type="submission" date="2024-05" db="EMBL/GenBank/DDBJ databases">
        <title>Alkalihalobacillus sp. strain MEB203 novel alkaliphilic bacterium from Lonar Lake, India.</title>
        <authorList>
            <person name="Joshi A."/>
            <person name="Thite S."/>
            <person name="Mengade P."/>
        </authorList>
    </citation>
    <scope>NUCLEOTIDE SEQUENCE</scope>
    <source>
        <strain evidence="1">MEB 203</strain>
    </source>
</reference>
<keyword evidence="1" id="KW-0167">Capsid protein</keyword>
<dbReference type="PANTHER" id="PTHR39179">
    <property type="entry name" value="SPORE COAT PROTEIN I"/>
    <property type="match status" value="1"/>
</dbReference>
<gene>
    <name evidence="1" type="primary">yutH</name>
    <name evidence="1" type="ORF">N7Z68_18375</name>
</gene>
<evidence type="ECO:0000313" key="1">
    <source>
        <dbReference type="EMBL" id="MDE5415329.1"/>
    </source>
</evidence>
<dbReference type="InterPro" id="IPR014254">
    <property type="entry name" value="Spore_coat_YutH"/>
</dbReference>
<dbReference type="SUPFAM" id="SSF56112">
    <property type="entry name" value="Protein kinase-like (PK-like)"/>
    <property type="match status" value="1"/>
</dbReference>
<name>A0ABT5VIS7_9BACI</name>
<dbReference type="Gene3D" id="3.90.1200.10">
    <property type="match status" value="1"/>
</dbReference>